<evidence type="ECO:0000313" key="4">
    <source>
        <dbReference type="Proteomes" id="UP000317371"/>
    </source>
</evidence>
<keyword evidence="1" id="KW-0560">Oxidoreductase</keyword>
<feature type="domain" description="NADH:ubiquinone oxidoreductase-like 20kDa subunit" evidence="2">
    <location>
        <begin position="1"/>
        <end position="145"/>
    </location>
</feature>
<dbReference type="GO" id="GO:0016491">
    <property type="term" value="F:oxidoreductase activity"/>
    <property type="evidence" value="ECO:0007669"/>
    <property type="project" value="UniProtKB-KW"/>
</dbReference>
<keyword evidence="4" id="KW-1185">Reference proteome</keyword>
<reference evidence="3 4" key="1">
    <citation type="submission" date="2019-06" db="EMBL/GenBank/DDBJ databases">
        <title>Genome sequence of Litorilinea aerophila BAA-2444.</title>
        <authorList>
            <person name="Maclea K.S."/>
            <person name="Maurais E.G."/>
            <person name="Iannazzi L.C."/>
        </authorList>
    </citation>
    <scope>NUCLEOTIDE SEQUENCE [LARGE SCALE GENOMIC DNA]</scope>
    <source>
        <strain evidence="3 4">ATCC BAA-2444</strain>
    </source>
</reference>
<accession>A0A540VCP1</accession>
<name>A0A540VCP1_9CHLR</name>
<sequence length="161" mass="17345">MSFLDLDEKLIELAEQVELVYSPIADAKEFPADVDVTLVEGAVANVDHLLLAREIRANSRIVVSFGDCAVTGNVTSLRNRLAVDDLLTQVYREGPGRAPTGGEPDGVMPALLPKVLPLHQVIPVDAYVPGCPPDPDRIWAAVTALLAGQPVELPPEMRRFG</sequence>
<dbReference type="InterPro" id="IPR051349">
    <property type="entry name" value="Hydrogenase_assoc-protein"/>
</dbReference>
<dbReference type="Gene3D" id="3.40.50.700">
    <property type="entry name" value="NADH:ubiquinone oxidoreductase-like, 20kDa subunit"/>
    <property type="match status" value="1"/>
</dbReference>
<dbReference type="AlphaFoldDB" id="A0A540VCP1"/>
<dbReference type="EMBL" id="VIGC01000023">
    <property type="protein sequence ID" value="TQE94535.1"/>
    <property type="molecule type" value="Genomic_DNA"/>
</dbReference>
<dbReference type="PANTHER" id="PTHR42845">
    <property type="entry name" value="COENZYME F420-REDUCING HYDROGENASE, GAMMA SUBUNIT"/>
    <property type="match status" value="1"/>
</dbReference>
<dbReference type="Pfam" id="PF01058">
    <property type="entry name" value="Oxidored_q6"/>
    <property type="match status" value="1"/>
</dbReference>
<dbReference type="GO" id="GO:0051536">
    <property type="term" value="F:iron-sulfur cluster binding"/>
    <property type="evidence" value="ECO:0007669"/>
    <property type="project" value="InterPro"/>
</dbReference>
<comment type="caution">
    <text evidence="3">The sequence shown here is derived from an EMBL/GenBank/DDBJ whole genome shotgun (WGS) entry which is preliminary data.</text>
</comment>
<dbReference type="InterPro" id="IPR037024">
    <property type="entry name" value="NiFe_Hase_small_N_sf"/>
</dbReference>
<evidence type="ECO:0000256" key="1">
    <source>
        <dbReference type="ARBA" id="ARBA00023002"/>
    </source>
</evidence>
<evidence type="ECO:0000259" key="2">
    <source>
        <dbReference type="Pfam" id="PF01058"/>
    </source>
</evidence>
<dbReference type="OrthoDB" id="9787729at2"/>
<gene>
    <name evidence="3" type="ORF">FKZ61_16470</name>
</gene>
<dbReference type="Proteomes" id="UP000317371">
    <property type="component" value="Unassembled WGS sequence"/>
</dbReference>
<dbReference type="SUPFAM" id="SSF56770">
    <property type="entry name" value="HydA/Nqo6-like"/>
    <property type="match status" value="1"/>
</dbReference>
<organism evidence="3 4">
    <name type="scientific">Litorilinea aerophila</name>
    <dbReference type="NCBI Taxonomy" id="1204385"/>
    <lineage>
        <taxon>Bacteria</taxon>
        <taxon>Bacillati</taxon>
        <taxon>Chloroflexota</taxon>
        <taxon>Caldilineae</taxon>
        <taxon>Caldilineales</taxon>
        <taxon>Caldilineaceae</taxon>
        <taxon>Litorilinea</taxon>
    </lineage>
</organism>
<dbReference type="InParanoid" id="A0A540VCP1"/>
<dbReference type="InterPro" id="IPR006137">
    <property type="entry name" value="NADH_UbQ_OxRdtase-like_20kDa"/>
</dbReference>
<proteinExistence type="predicted"/>
<dbReference type="PANTHER" id="PTHR42845:SF1">
    <property type="entry name" value="HYDROGENASE SMALL SUBUNIT"/>
    <property type="match status" value="1"/>
</dbReference>
<evidence type="ECO:0000313" key="3">
    <source>
        <dbReference type="EMBL" id="TQE94535.1"/>
    </source>
</evidence>
<protein>
    <submittedName>
        <fullName evidence="3">NADP oxidoreductase</fullName>
    </submittedName>
</protein>